<gene>
    <name evidence="4" type="ORF">AQUCO_00900539v1</name>
</gene>
<keyword evidence="2" id="KW-0472">Membrane</keyword>
<dbReference type="PANTHER" id="PTHR31355">
    <property type="entry name" value="MICROTUBULE-ASSOCIATED PROTEIN TORTIFOLIA1"/>
    <property type="match status" value="1"/>
</dbReference>
<name>A0A2G5EE62_AQUCA</name>
<dbReference type="STRING" id="218851.A0A2G5EE62"/>
<reference evidence="4 5" key="1">
    <citation type="submission" date="2017-09" db="EMBL/GenBank/DDBJ databases">
        <title>WGS assembly of Aquilegia coerulea Goldsmith.</title>
        <authorList>
            <person name="Hodges S."/>
            <person name="Kramer E."/>
            <person name="Nordborg M."/>
            <person name="Tomkins J."/>
            <person name="Borevitz J."/>
            <person name="Derieg N."/>
            <person name="Yan J."/>
            <person name="Mihaltcheva S."/>
            <person name="Hayes R.D."/>
            <person name="Rokhsar D."/>
        </authorList>
    </citation>
    <scope>NUCLEOTIDE SEQUENCE [LARGE SCALE GENOMIC DNA]</scope>
    <source>
        <strain evidence="5">cv. Goldsmith</strain>
    </source>
</reference>
<dbReference type="OrthoDB" id="611190at2759"/>
<feature type="compositionally biased region" description="Polar residues" evidence="1">
    <location>
        <begin position="321"/>
        <end position="337"/>
    </location>
</feature>
<feature type="domain" description="TORTIFOLIA1/SINE1-2 N-terminal" evidence="3">
    <location>
        <begin position="18"/>
        <end position="290"/>
    </location>
</feature>
<feature type="compositionally biased region" description="Acidic residues" evidence="1">
    <location>
        <begin position="469"/>
        <end position="479"/>
    </location>
</feature>
<organism evidence="4 5">
    <name type="scientific">Aquilegia coerulea</name>
    <name type="common">Rocky mountain columbine</name>
    <dbReference type="NCBI Taxonomy" id="218851"/>
    <lineage>
        <taxon>Eukaryota</taxon>
        <taxon>Viridiplantae</taxon>
        <taxon>Streptophyta</taxon>
        <taxon>Embryophyta</taxon>
        <taxon>Tracheophyta</taxon>
        <taxon>Spermatophyta</taxon>
        <taxon>Magnoliopsida</taxon>
        <taxon>Ranunculales</taxon>
        <taxon>Ranunculaceae</taxon>
        <taxon>Thalictroideae</taxon>
        <taxon>Aquilegia</taxon>
    </lineage>
</organism>
<feature type="transmembrane region" description="Helical" evidence="2">
    <location>
        <begin position="572"/>
        <end position="593"/>
    </location>
</feature>
<dbReference type="PANTHER" id="PTHR31355:SF4">
    <property type="entry name" value="TOG DOMAIN-CONTAINING PROTEIN"/>
    <property type="match status" value="1"/>
</dbReference>
<proteinExistence type="predicted"/>
<dbReference type="InterPro" id="IPR016024">
    <property type="entry name" value="ARM-type_fold"/>
</dbReference>
<dbReference type="Pfam" id="PF24714">
    <property type="entry name" value="TOR1L1_N"/>
    <property type="match status" value="1"/>
</dbReference>
<dbReference type="InParanoid" id="A0A2G5EE62"/>
<keyword evidence="2" id="KW-1133">Transmembrane helix</keyword>
<dbReference type="SUPFAM" id="SSF48371">
    <property type="entry name" value="ARM repeat"/>
    <property type="match status" value="1"/>
</dbReference>
<dbReference type="GO" id="GO:0005874">
    <property type="term" value="C:microtubule"/>
    <property type="evidence" value="ECO:0007669"/>
    <property type="project" value="InterPro"/>
</dbReference>
<dbReference type="InterPro" id="IPR057600">
    <property type="entry name" value="TORTIFOLIA1/SINE1-2_N"/>
</dbReference>
<dbReference type="AlphaFoldDB" id="A0A2G5EE62"/>
<sequence length="605" mass="66694">MGRNLSPAVRRELANLEKDAESRKMAMKALKSYVKDLDTKAIPQFLAQVSETKAPSSSSVEHTISLYEVLARVHGPDIVPQINNIMITIIKTLTSSAGSFPLQQACSKVVPAIARYGIDPSTPLEKKRNIIHSLCKPLADCLLGSQESLAFGAALCLKALVDSDNWRFASDEIVNEVCLRVAGALEEKLTQSNSHMALVMALAKHNNLTVEAYARSLIRSGLRILNAGAVEGSSQKRLSAIQMLNFLMKSLDPRSIFSELDIVMEELEKCNSDQMAFVKGAAFEALQTAKMLAADKRPKYEGDTSSVTGSNFSRSTRRRNPCNSQNQSPVSASPESQTVYSFFEDDSMAESTMSMGQYSSNLSYGGRSVNRKLWSNENGGVDVSLKDGLYTGFCLGDNGRSFTEHFNDDVIGETGDDRWGGFSGFVQTTPRNGVERNTTPSPQRRRSHINLDNVQIFTTPRKLICSLQDSDDENSDYFEEQSRRFRSPKANQFEYSPTSPLDGDHQSHISEGNDIISSSELGEQAEDGSESVSSTGGVDVVTQSEVSHEVRSNDKPEIQNVSTQKSVFRKSVLYWVCGLLFILVAIIFSCIWINNEEEVSHLHPT</sequence>
<evidence type="ECO:0000313" key="4">
    <source>
        <dbReference type="EMBL" id="PIA54032.1"/>
    </source>
</evidence>
<keyword evidence="2" id="KW-0812">Transmembrane</keyword>
<evidence type="ECO:0000313" key="5">
    <source>
        <dbReference type="Proteomes" id="UP000230069"/>
    </source>
</evidence>
<evidence type="ECO:0000259" key="3">
    <source>
        <dbReference type="Pfam" id="PF24714"/>
    </source>
</evidence>
<dbReference type="InterPro" id="IPR033337">
    <property type="entry name" value="TORTIFOLIA1/SINE1-2"/>
</dbReference>
<dbReference type="Proteomes" id="UP000230069">
    <property type="component" value="Unassembled WGS sequence"/>
</dbReference>
<dbReference type="FunCoup" id="A0A2G5EE62">
    <property type="interactions" value="573"/>
</dbReference>
<accession>A0A2G5EE62</accession>
<feature type="region of interest" description="Disordered" evidence="1">
    <location>
        <begin position="468"/>
        <end position="511"/>
    </location>
</feature>
<feature type="compositionally biased region" description="Polar residues" evidence="1">
    <location>
        <begin position="425"/>
        <end position="442"/>
    </location>
</feature>
<dbReference type="Gene3D" id="1.25.10.10">
    <property type="entry name" value="Leucine-rich Repeat Variant"/>
    <property type="match status" value="1"/>
</dbReference>
<evidence type="ECO:0000256" key="1">
    <source>
        <dbReference type="SAM" id="MobiDB-lite"/>
    </source>
</evidence>
<keyword evidence="5" id="KW-1185">Reference proteome</keyword>
<feature type="compositionally biased region" description="Polar residues" evidence="1">
    <location>
        <begin position="303"/>
        <end position="314"/>
    </location>
</feature>
<feature type="region of interest" description="Disordered" evidence="1">
    <location>
        <begin position="297"/>
        <end position="337"/>
    </location>
</feature>
<feature type="compositionally biased region" description="Polar residues" evidence="1">
    <location>
        <begin position="489"/>
        <end position="499"/>
    </location>
</feature>
<evidence type="ECO:0000256" key="2">
    <source>
        <dbReference type="SAM" id="Phobius"/>
    </source>
</evidence>
<protein>
    <recommendedName>
        <fullName evidence="3">TORTIFOLIA1/SINE1-2 N-terminal domain-containing protein</fullName>
    </recommendedName>
</protein>
<dbReference type="EMBL" id="KZ305026">
    <property type="protein sequence ID" value="PIA54032.1"/>
    <property type="molecule type" value="Genomic_DNA"/>
</dbReference>
<dbReference type="InterPro" id="IPR011989">
    <property type="entry name" value="ARM-like"/>
</dbReference>
<dbReference type="GO" id="GO:0008017">
    <property type="term" value="F:microtubule binding"/>
    <property type="evidence" value="ECO:0007669"/>
    <property type="project" value="InterPro"/>
</dbReference>
<feature type="region of interest" description="Disordered" evidence="1">
    <location>
        <begin position="424"/>
        <end position="449"/>
    </location>
</feature>